<organism evidence="1 2">
    <name type="scientific">Potamilus streckersoni</name>
    <dbReference type="NCBI Taxonomy" id="2493646"/>
    <lineage>
        <taxon>Eukaryota</taxon>
        <taxon>Metazoa</taxon>
        <taxon>Spiralia</taxon>
        <taxon>Lophotrochozoa</taxon>
        <taxon>Mollusca</taxon>
        <taxon>Bivalvia</taxon>
        <taxon>Autobranchia</taxon>
        <taxon>Heteroconchia</taxon>
        <taxon>Palaeoheterodonta</taxon>
        <taxon>Unionida</taxon>
        <taxon>Unionoidea</taxon>
        <taxon>Unionidae</taxon>
        <taxon>Ambleminae</taxon>
        <taxon>Lampsilini</taxon>
        <taxon>Potamilus</taxon>
    </lineage>
</organism>
<sequence>MADGYTSVQSTFGVCPANQLHGDKVRAQHGQQWERSYSLLIGVDISEFRPTWFDTDSDYNIWRRTPRCTPEWFHQLNHTNKFRKHGRHPIILEKAVMMRNY</sequence>
<gene>
    <name evidence="1" type="ORF">CHS0354_008146</name>
</gene>
<reference evidence="1" key="2">
    <citation type="journal article" date="2021" name="Genome Biol. Evol.">
        <title>Developing a high-quality reference genome for a parasitic bivalve with doubly uniparental inheritance (Bivalvia: Unionida).</title>
        <authorList>
            <person name="Smith C.H."/>
        </authorList>
    </citation>
    <scope>NUCLEOTIDE SEQUENCE</scope>
    <source>
        <strain evidence="1">CHS0354</strain>
        <tissue evidence="1">Mantle</tissue>
    </source>
</reference>
<protein>
    <submittedName>
        <fullName evidence="1">Uncharacterized protein</fullName>
    </submittedName>
</protein>
<evidence type="ECO:0000313" key="1">
    <source>
        <dbReference type="EMBL" id="KAK3592611.1"/>
    </source>
</evidence>
<keyword evidence="2" id="KW-1185">Reference proteome</keyword>
<reference evidence="1" key="1">
    <citation type="journal article" date="2021" name="Genome Biol. Evol.">
        <title>A High-Quality Reference Genome for a Parasitic Bivalve with Doubly Uniparental Inheritance (Bivalvia: Unionida).</title>
        <authorList>
            <person name="Smith C.H."/>
        </authorList>
    </citation>
    <scope>NUCLEOTIDE SEQUENCE</scope>
    <source>
        <strain evidence="1">CHS0354</strain>
    </source>
</reference>
<comment type="caution">
    <text evidence="1">The sequence shown here is derived from an EMBL/GenBank/DDBJ whole genome shotgun (WGS) entry which is preliminary data.</text>
</comment>
<dbReference type="Proteomes" id="UP001195483">
    <property type="component" value="Unassembled WGS sequence"/>
</dbReference>
<name>A0AAE0SII0_9BIVA</name>
<evidence type="ECO:0000313" key="2">
    <source>
        <dbReference type="Proteomes" id="UP001195483"/>
    </source>
</evidence>
<accession>A0AAE0SII0</accession>
<dbReference type="EMBL" id="JAEAOA010000547">
    <property type="protein sequence ID" value="KAK3592611.1"/>
    <property type="molecule type" value="Genomic_DNA"/>
</dbReference>
<proteinExistence type="predicted"/>
<dbReference type="AlphaFoldDB" id="A0AAE0SII0"/>
<reference evidence="1" key="3">
    <citation type="submission" date="2023-05" db="EMBL/GenBank/DDBJ databases">
        <authorList>
            <person name="Smith C.H."/>
        </authorList>
    </citation>
    <scope>NUCLEOTIDE SEQUENCE</scope>
    <source>
        <strain evidence="1">CHS0354</strain>
        <tissue evidence="1">Mantle</tissue>
    </source>
</reference>